<protein>
    <submittedName>
        <fullName evidence="1">Uncharacterized protein</fullName>
    </submittedName>
</protein>
<dbReference type="CDD" id="cd21037">
    <property type="entry name" value="MLKL_NTD"/>
    <property type="match status" value="1"/>
</dbReference>
<dbReference type="Proteomes" id="UP001221757">
    <property type="component" value="Unassembled WGS sequence"/>
</dbReference>
<evidence type="ECO:0000313" key="2">
    <source>
        <dbReference type="Proteomes" id="UP001221757"/>
    </source>
</evidence>
<dbReference type="GO" id="GO:0007166">
    <property type="term" value="P:cell surface receptor signaling pathway"/>
    <property type="evidence" value="ECO:0007669"/>
    <property type="project" value="InterPro"/>
</dbReference>
<dbReference type="EMBL" id="JARKIE010000023">
    <property type="protein sequence ID" value="KAJ7699296.1"/>
    <property type="molecule type" value="Genomic_DNA"/>
</dbReference>
<dbReference type="AlphaFoldDB" id="A0AAD7DUD0"/>
<evidence type="ECO:0000313" key="1">
    <source>
        <dbReference type="EMBL" id="KAJ7699296.1"/>
    </source>
</evidence>
<proteinExistence type="predicted"/>
<reference evidence="1" key="1">
    <citation type="submission" date="2023-03" db="EMBL/GenBank/DDBJ databases">
        <title>Massive genome expansion in bonnet fungi (Mycena s.s.) driven by repeated elements and novel gene families across ecological guilds.</title>
        <authorList>
            <consortium name="Lawrence Berkeley National Laboratory"/>
            <person name="Harder C.B."/>
            <person name="Miyauchi S."/>
            <person name="Viragh M."/>
            <person name="Kuo A."/>
            <person name="Thoen E."/>
            <person name="Andreopoulos B."/>
            <person name="Lu D."/>
            <person name="Skrede I."/>
            <person name="Drula E."/>
            <person name="Henrissat B."/>
            <person name="Morin E."/>
            <person name="Kohler A."/>
            <person name="Barry K."/>
            <person name="LaButti K."/>
            <person name="Morin E."/>
            <person name="Salamov A."/>
            <person name="Lipzen A."/>
            <person name="Mereny Z."/>
            <person name="Hegedus B."/>
            <person name="Baldrian P."/>
            <person name="Stursova M."/>
            <person name="Weitz H."/>
            <person name="Taylor A."/>
            <person name="Grigoriev I.V."/>
            <person name="Nagy L.G."/>
            <person name="Martin F."/>
            <person name="Kauserud H."/>
        </authorList>
    </citation>
    <scope>NUCLEOTIDE SEQUENCE</scope>
    <source>
        <strain evidence="1">CBHHK067</strain>
    </source>
</reference>
<keyword evidence="2" id="KW-1185">Reference proteome</keyword>
<name>A0AAD7DUD0_MYCRO</name>
<sequence>MSNLLRNVRLRIRRAGAMIAEEQQKLDMLVQTLEFAEKAAETSGVPFLKGAIALALSVAQCAQGYKSNNEELNRLALSCGKLMTDIADQLAGEPDVPQSMALLVKDLLKTLEDVENTAKTIVNQKGQARRFLTQKDNKDKLNGLYRDVADAQLRFLTLTSFVSARDRAKTTQDTVYSLSSIVLGECYETGNEWVAFNAKLADSGENLIVKRYQSRDGMHEDDIKAFKNNWHGNLVQYIGRSFPGSEQPFNVLRGVTSDHVSHYIAVKFNQDNQRGSVEALRLLKDLANALAFTVGHTNSSAFDVNASAPHFELTTLTGLQISKLLAGDPAYEPNPAIEYYADPSSHTRLEYLRPILGHIHCGSGRFKETNIETAFKNQGLMLFQALRDLRTAVHNPLAPPDTQVLQAMWRRWRELHYVAHFREPLRLDVGDIGYVSGNPPQFTRLANVRKKLMDGVFPYVPPRVKPLRAAPFKRWMSKVVNGVTRHSFKFRASDMKDLAVWRKGRARLEKDFMLRRINVPNESESGLVVDCSKAWKVLADSAARLASAHAEPVISADNLILVVYFKQQSGHATFSLNKKVSAAQWYDIWAREGFTSPPEYIYFFESPPGGPNGVWGYFSFSPLPGTPHSRWTPERDDAGELWGWTFQSEDWTVEISKPNVKQYIRYVQL</sequence>
<dbReference type="InterPro" id="IPR059179">
    <property type="entry name" value="MLKL-like_MCAfunc"/>
</dbReference>
<organism evidence="1 2">
    <name type="scientific">Mycena rosella</name>
    <name type="common">Pink bonnet</name>
    <name type="synonym">Agaricus rosellus</name>
    <dbReference type="NCBI Taxonomy" id="1033263"/>
    <lineage>
        <taxon>Eukaryota</taxon>
        <taxon>Fungi</taxon>
        <taxon>Dikarya</taxon>
        <taxon>Basidiomycota</taxon>
        <taxon>Agaricomycotina</taxon>
        <taxon>Agaricomycetes</taxon>
        <taxon>Agaricomycetidae</taxon>
        <taxon>Agaricales</taxon>
        <taxon>Marasmiineae</taxon>
        <taxon>Mycenaceae</taxon>
        <taxon>Mycena</taxon>
    </lineage>
</organism>
<accession>A0AAD7DUD0</accession>
<gene>
    <name evidence="1" type="ORF">B0H17DRAFT_1196382</name>
</gene>
<comment type="caution">
    <text evidence="1">The sequence shown here is derived from an EMBL/GenBank/DDBJ whole genome shotgun (WGS) entry which is preliminary data.</text>
</comment>
<dbReference type="Gene3D" id="1.20.930.20">
    <property type="entry name" value="Adaptor protein Cbl, N-terminal domain"/>
    <property type="match status" value="1"/>
</dbReference>
<dbReference type="InterPro" id="IPR036537">
    <property type="entry name" value="Adaptor_Cbl_N_dom_sf"/>
</dbReference>